<name>A0A383DT82_9ZZZZ</name>
<reference evidence="1" key="1">
    <citation type="submission" date="2018-05" db="EMBL/GenBank/DDBJ databases">
        <authorList>
            <person name="Lanie J.A."/>
            <person name="Ng W.-L."/>
            <person name="Kazmierczak K.M."/>
            <person name="Andrzejewski T.M."/>
            <person name="Davidsen T.M."/>
            <person name="Wayne K.J."/>
            <person name="Tettelin H."/>
            <person name="Glass J.I."/>
            <person name="Rusch D."/>
            <person name="Podicherti R."/>
            <person name="Tsui H.-C.T."/>
            <person name="Winkler M.E."/>
        </authorList>
    </citation>
    <scope>NUCLEOTIDE SEQUENCE</scope>
</reference>
<evidence type="ECO:0000313" key="1">
    <source>
        <dbReference type="EMBL" id="SVE47463.1"/>
    </source>
</evidence>
<dbReference type="AlphaFoldDB" id="A0A383DT82"/>
<gene>
    <name evidence="1" type="ORF">METZ01_LOCUS500317</name>
</gene>
<dbReference type="EMBL" id="UINC01219815">
    <property type="protein sequence ID" value="SVE47463.1"/>
    <property type="molecule type" value="Genomic_DNA"/>
</dbReference>
<sequence length="150" mass="17717">MSKIDNFKDGIFNSDFPEMMKKELSRDVYQGLSKEEKEEKFSQWFIDNLVHMFTDAFVKEIQFGDVNEKWLEKYKTKELLDILEKRIDDDSFGSDKGQMESILNTISLLFKREREFQFVKGKEAKTPEEIDALLFPSKKIKGVRGSLPWD</sequence>
<feature type="non-terminal residue" evidence="1">
    <location>
        <position position="150"/>
    </location>
</feature>
<accession>A0A383DT82</accession>
<proteinExistence type="predicted"/>
<organism evidence="1">
    <name type="scientific">marine metagenome</name>
    <dbReference type="NCBI Taxonomy" id="408172"/>
    <lineage>
        <taxon>unclassified sequences</taxon>
        <taxon>metagenomes</taxon>
        <taxon>ecological metagenomes</taxon>
    </lineage>
</organism>
<protein>
    <submittedName>
        <fullName evidence="1">Uncharacterized protein</fullName>
    </submittedName>
</protein>